<reference evidence="2" key="1">
    <citation type="journal article" date="2017" name="Nat. Commun.">
        <title>The North American bullfrog draft genome provides insight into hormonal regulation of long noncoding RNA.</title>
        <authorList>
            <person name="Hammond S.A."/>
            <person name="Warren R.L."/>
            <person name="Vandervalk B.P."/>
            <person name="Kucuk E."/>
            <person name="Khan H."/>
            <person name="Gibb E.A."/>
            <person name="Pandoh P."/>
            <person name="Kirk H."/>
            <person name="Zhao Y."/>
            <person name="Jones M."/>
            <person name="Mungall A.J."/>
            <person name="Coope R."/>
            <person name="Pleasance S."/>
            <person name="Moore R.A."/>
            <person name="Holt R.A."/>
            <person name="Round J.M."/>
            <person name="Ohora S."/>
            <person name="Walle B.V."/>
            <person name="Veldhoen N."/>
            <person name="Helbing C.C."/>
            <person name="Birol I."/>
        </authorList>
    </citation>
    <scope>NUCLEOTIDE SEQUENCE [LARGE SCALE GENOMIC DNA]</scope>
</reference>
<evidence type="ECO:0000313" key="2">
    <source>
        <dbReference type="Proteomes" id="UP000228934"/>
    </source>
</evidence>
<protein>
    <submittedName>
        <fullName evidence="1">Uncharacterized protein</fullName>
    </submittedName>
</protein>
<sequence>MAGDRRNVSSGGSGSFQRELGRCFTYYNKHLARLHQNLRDTKKFFRDIKHTYSGPESDIRAGDLDAKCTK</sequence>
<evidence type="ECO:0000313" key="1">
    <source>
        <dbReference type="EMBL" id="PIN91700.1"/>
    </source>
</evidence>
<organism evidence="1 2">
    <name type="scientific">Aquarana catesbeiana</name>
    <name type="common">American bullfrog</name>
    <name type="synonym">Rana catesbeiana</name>
    <dbReference type="NCBI Taxonomy" id="8400"/>
    <lineage>
        <taxon>Eukaryota</taxon>
        <taxon>Metazoa</taxon>
        <taxon>Chordata</taxon>
        <taxon>Craniata</taxon>
        <taxon>Vertebrata</taxon>
        <taxon>Euteleostomi</taxon>
        <taxon>Amphibia</taxon>
        <taxon>Batrachia</taxon>
        <taxon>Anura</taxon>
        <taxon>Neobatrachia</taxon>
        <taxon>Ranoidea</taxon>
        <taxon>Ranidae</taxon>
        <taxon>Aquarana</taxon>
    </lineage>
</organism>
<proteinExistence type="predicted"/>
<name>A0A2G9NM69_AQUCT</name>
<dbReference type="EMBL" id="KV923380">
    <property type="protein sequence ID" value="PIN91700.1"/>
    <property type="molecule type" value="Genomic_DNA"/>
</dbReference>
<dbReference type="OrthoDB" id="9428859at2759"/>
<dbReference type="Proteomes" id="UP000228934">
    <property type="component" value="Unassembled WGS sequence"/>
</dbReference>
<dbReference type="AlphaFoldDB" id="A0A2G9NM69"/>
<keyword evidence="2" id="KW-1185">Reference proteome</keyword>
<accession>A0A2G9NM69</accession>
<gene>
    <name evidence="1" type="ORF">AB205_0045480</name>
</gene>